<gene>
    <name evidence="1" type="ORF">CHRIB12_LOCUS7488</name>
</gene>
<dbReference type="AlphaFoldDB" id="A0A2I1ELJ9"/>
<dbReference type="Proteomes" id="UP000684084">
    <property type="component" value="Unassembled WGS sequence"/>
</dbReference>
<proteinExistence type="predicted"/>
<dbReference type="EMBL" id="CAGKOT010000013">
    <property type="protein sequence ID" value="CAB5358978.1"/>
    <property type="molecule type" value="Genomic_DNA"/>
</dbReference>
<dbReference type="VEuPathDB" id="FungiDB:RhiirA1_532208"/>
<protein>
    <submittedName>
        <fullName evidence="1">Uncharacterized protein</fullName>
    </submittedName>
</protein>
<evidence type="ECO:0000313" key="2">
    <source>
        <dbReference type="Proteomes" id="UP000684084"/>
    </source>
</evidence>
<dbReference type="OrthoDB" id="2326767at2759"/>
<comment type="caution">
    <text evidence="1">The sequence shown here is derived from an EMBL/GenBank/DDBJ whole genome shotgun (WGS) entry which is preliminary data.</text>
</comment>
<name>A0A2I1ELJ9_9GLOM</name>
<dbReference type="VEuPathDB" id="FungiDB:RhiirFUN_010287"/>
<reference evidence="1" key="1">
    <citation type="submission" date="2020-05" db="EMBL/GenBank/DDBJ databases">
        <authorList>
            <person name="Rincon C."/>
            <person name="Sanders R I."/>
            <person name="Robbins C."/>
            <person name="Chaturvedi A."/>
        </authorList>
    </citation>
    <scope>NUCLEOTIDE SEQUENCE</scope>
    <source>
        <strain evidence="1">CHB12</strain>
    </source>
</reference>
<evidence type="ECO:0000313" key="1">
    <source>
        <dbReference type="EMBL" id="CAB5358978.1"/>
    </source>
</evidence>
<organism evidence="1 2">
    <name type="scientific">Rhizophagus irregularis</name>
    <dbReference type="NCBI Taxonomy" id="588596"/>
    <lineage>
        <taxon>Eukaryota</taxon>
        <taxon>Fungi</taxon>
        <taxon>Fungi incertae sedis</taxon>
        <taxon>Mucoromycota</taxon>
        <taxon>Glomeromycotina</taxon>
        <taxon>Glomeromycetes</taxon>
        <taxon>Glomerales</taxon>
        <taxon>Glomeraceae</taxon>
        <taxon>Rhizophagus</taxon>
    </lineage>
</organism>
<dbReference type="VEuPathDB" id="FungiDB:FUN_006396"/>
<sequence length="361" mass="41194">MSIALNLNSLFTETVTYNFVDTGSVTELDTGAVTTGETITEGITELVDQAQKFGFSREKFLNWMSSISNEFLLTQTIEYWLLAYASETVTDSWNEDYSPDAWLMESFSLKSANFIVNGVSEEYLKAQTPNYWINWAIYQFTNQASNEFIYFVENASENRVDVFKNTPIIVTTSISDTSDKGNELNLLLETDLNQFNDKSTWYYHTTDLISAESIFTDGISLAVGQIKRDFGGRTTSFYLNDEFKSVIDFGIQKFIGSPCAIIIYDIPKSLLKDYQHLDLSSGNKRWKDVVRKSRNFCKCEADVYDSVYGPQATNYIRMIRNKYETPKADINKNQLALKSSRLTSAVDLRIVGIIIYKKNKI</sequence>
<accession>A0A2I1ELJ9</accession>